<accession>A0AAV1I7R1</accession>
<dbReference type="PANTHER" id="PTHR24111">
    <property type="entry name" value="LEUCINE-RICH REPEAT-CONTAINING PROTEIN 34"/>
    <property type="match status" value="1"/>
</dbReference>
<evidence type="ECO:0000256" key="1">
    <source>
        <dbReference type="ARBA" id="ARBA00004430"/>
    </source>
</evidence>
<feature type="compositionally biased region" description="Polar residues" evidence="3">
    <location>
        <begin position="13"/>
        <end position="29"/>
    </location>
</feature>
<comment type="subcellular location">
    <subcellularLocation>
        <location evidence="1">Cytoplasm</location>
        <location evidence="1">Cytoskeleton</location>
        <location evidence="1">Cilium axoneme</location>
    </subcellularLocation>
</comment>
<dbReference type="SUPFAM" id="SSF52047">
    <property type="entry name" value="RNI-like"/>
    <property type="match status" value="1"/>
</dbReference>
<reference evidence="4 5" key="1">
    <citation type="submission" date="2023-10" db="EMBL/GenBank/DDBJ databases">
        <authorList>
            <person name="Maclean D."/>
            <person name="Macfadyen A."/>
        </authorList>
    </citation>
    <scope>NUCLEOTIDE SEQUENCE [LARGE SCALE GENOMIC DNA]</scope>
</reference>
<name>A0AAV1I7R1_9CHLO</name>
<keyword evidence="2" id="KW-0677">Repeat</keyword>
<dbReference type="AlphaFoldDB" id="A0AAV1I7R1"/>
<evidence type="ECO:0000313" key="4">
    <source>
        <dbReference type="EMBL" id="CAK0783391.1"/>
    </source>
</evidence>
<dbReference type="Gene3D" id="3.80.10.10">
    <property type="entry name" value="Ribonuclease Inhibitor"/>
    <property type="match status" value="1"/>
</dbReference>
<evidence type="ECO:0000256" key="2">
    <source>
        <dbReference type="ARBA" id="ARBA00022737"/>
    </source>
</evidence>
<dbReference type="EMBL" id="CAUYUE010000008">
    <property type="protein sequence ID" value="CAK0783391.1"/>
    <property type="molecule type" value="Genomic_DNA"/>
</dbReference>
<gene>
    <name evidence="4" type="ORF">CVIRNUC_006590</name>
</gene>
<sequence>MEPTDEAAANGNGCDTMSSNVEPASSTHLDSPAGDDELSRKRAKKRKKKLAKAVLDKANHKSDSDKRFETVVEQLKSREADELWVSLGNCDIQDSKMESFTEALSQNATVTAVDLSRNSITSAGAQALFEALKGGAAADLIELDLRGNPFTLDDLNQLAHLWKSRKHLSIMVGALKAQQPTVSLSPFALQANEFVETEEIEGVARDSSPVPANASPLVLQFFQMGEDDERPNGQAAQSEEPEEDADTVAARLWALVHEAYSQENSIAELGRTLREIAYNIQMEMDRCQLPMLDDTGLDDLKPHTHHALQGLHQLPGILDVVPPPVIWPTTPDEAQTAVGTHRLGVAQILAQLTSAGALILDEAVAKTGMVPKLVQLCFAHQGNNALHSTVASLLRMAFSSKISSLWQPMLGVGMGIRSSSAAFVASPPPLQRQLAAIGIAAADMPCGRRPAVAGFVVAVASLVKAATTDGHASGILQHHLQDDEEWMDFTEEGGALQRLLQEQQGCLYCDPPRLAQPSLLSCGGLTAKQPNGVTSNGNAGSLFNCRELMGMLHIPQLQLTGSPQG</sequence>
<dbReference type="PANTHER" id="PTHR24111:SF0">
    <property type="entry name" value="LEUCINE-RICH REPEAT-CONTAINING PROTEIN"/>
    <property type="match status" value="1"/>
</dbReference>
<organism evidence="4 5">
    <name type="scientific">Coccomyxa viridis</name>
    <dbReference type="NCBI Taxonomy" id="1274662"/>
    <lineage>
        <taxon>Eukaryota</taxon>
        <taxon>Viridiplantae</taxon>
        <taxon>Chlorophyta</taxon>
        <taxon>core chlorophytes</taxon>
        <taxon>Trebouxiophyceae</taxon>
        <taxon>Trebouxiophyceae incertae sedis</taxon>
        <taxon>Coccomyxaceae</taxon>
        <taxon>Coccomyxa</taxon>
    </lineage>
</organism>
<protein>
    <submittedName>
        <fullName evidence="4">Uncharacterized protein</fullName>
    </submittedName>
</protein>
<keyword evidence="5" id="KW-1185">Reference proteome</keyword>
<dbReference type="InterPro" id="IPR052201">
    <property type="entry name" value="LRR-containing_regulator"/>
</dbReference>
<evidence type="ECO:0000313" key="5">
    <source>
        <dbReference type="Proteomes" id="UP001314263"/>
    </source>
</evidence>
<feature type="region of interest" description="Disordered" evidence="3">
    <location>
        <begin position="1"/>
        <end position="66"/>
    </location>
</feature>
<dbReference type="InterPro" id="IPR032675">
    <property type="entry name" value="LRR_dom_sf"/>
</dbReference>
<comment type="caution">
    <text evidence="4">The sequence shown here is derived from an EMBL/GenBank/DDBJ whole genome shotgun (WGS) entry which is preliminary data.</text>
</comment>
<feature type="compositionally biased region" description="Basic and acidic residues" evidence="3">
    <location>
        <begin position="54"/>
        <end position="66"/>
    </location>
</feature>
<dbReference type="Proteomes" id="UP001314263">
    <property type="component" value="Unassembled WGS sequence"/>
</dbReference>
<evidence type="ECO:0000256" key="3">
    <source>
        <dbReference type="SAM" id="MobiDB-lite"/>
    </source>
</evidence>
<proteinExistence type="predicted"/>
<dbReference type="GO" id="GO:0005930">
    <property type="term" value="C:axoneme"/>
    <property type="evidence" value="ECO:0007669"/>
    <property type="project" value="UniProtKB-SubCell"/>
</dbReference>
<feature type="compositionally biased region" description="Basic residues" evidence="3">
    <location>
        <begin position="41"/>
        <end position="51"/>
    </location>
</feature>